<dbReference type="Proteomes" id="UP000545507">
    <property type="component" value="Unassembled WGS sequence"/>
</dbReference>
<dbReference type="PANTHER" id="PTHR38602">
    <property type="entry name" value="INNER MEMBRANE PROTEIN-RELATED"/>
    <property type="match status" value="1"/>
</dbReference>
<reference evidence="2 3" key="1">
    <citation type="submission" date="2019-09" db="EMBL/GenBank/DDBJ databases">
        <title>Hydrogenophaga aromatica sp. nov., isolated from a para-xylene-degrading enrichment culture.</title>
        <authorList>
            <person name="Tancsics A."/>
            <person name="Banerjee S."/>
        </authorList>
    </citation>
    <scope>NUCLEOTIDE SEQUENCE [LARGE SCALE GENOMIC DNA]</scope>
    <source>
        <strain evidence="2 3">D2P1</strain>
    </source>
</reference>
<gene>
    <name evidence="2" type="ORF">F3K02_07950</name>
</gene>
<keyword evidence="1" id="KW-0812">Transmembrane</keyword>
<dbReference type="EMBL" id="VYGV01000006">
    <property type="protein sequence ID" value="NWF45184.1"/>
    <property type="molecule type" value="Genomic_DNA"/>
</dbReference>
<evidence type="ECO:0000256" key="1">
    <source>
        <dbReference type="SAM" id="Phobius"/>
    </source>
</evidence>
<dbReference type="Pfam" id="PF09838">
    <property type="entry name" value="DUF2065"/>
    <property type="match status" value="1"/>
</dbReference>
<organism evidence="2 3">
    <name type="scientific">Hydrogenophaga aromaticivorans</name>
    <dbReference type="NCBI Taxonomy" id="2610898"/>
    <lineage>
        <taxon>Bacteria</taxon>
        <taxon>Pseudomonadati</taxon>
        <taxon>Pseudomonadota</taxon>
        <taxon>Betaproteobacteria</taxon>
        <taxon>Burkholderiales</taxon>
        <taxon>Comamonadaceae</taxon>
        <taxon>Hydrogenophaga</taxon>
    </lineage>
</organism>
<proteinExistence type="predicted"/>
<keyword evidence="3" id="KW-1185">Reference proteome</keyword>
<dbReference type="RefSeq" id="WP_177134900.1">
    <property type="nucleotide sequence ID" value="NZ_JAGPWB010000030.1"/>
</dbReference>
<feature type="transmembrane region" description="Helical" evidence="1">
    <location>
        <begin position="6"/>
        <end position="23"/>
    </location>
</feature>
<dbReference type="PANTHER" id="PTHR38602:SF1">
    <property type="entry name" value="INNER MEMBRANE PROTEIN"/>
    <property type="match status" value="1"/>
</dbReference>
<dbReference type="AlphaFoldDB" id="A0A7Y8GUQ5"/>
<evidence type="ECO:0000313" key="3">
    <source>
        <dbReference type="Proteomes" id="UP000545507"/>
    </source>
</evidence>
<feature type="transmembrane region" description="Helical" evidence="1">
    <location>
        <begin position="44"/>
        <end position="60"/>
    </location>
</feature>
<comment type="caution">
    <text evidence="2">The sequence shown here is derived from an EMBL/GenBank/DDBJ whole genome shotgun (WGS) entry which is preliminary data.</text>
</comment>
<keyword evidence="1" id="KW-0472">Membrane</keyword>
<evidence type="ECO:0000313" key="2">
    <source>
        <dbReference type="EMBL" id="NWF45184.1"/>
    </source>
</evidence>
<dbReference type="InterPro" id="IPR019201">
    <property type="entry name" value="DUF2065"/>
</dbReference>
<keyword evidence="1" id="KW-1133">Transmembrane helix</keyword>
<accession>A0A7Y8GUQ5</accession>
<name>A0A7Y8GUQ5_9BURK</name>
<sequence>MADLFWPALALVLVFEGLLPFIAPGAWRRVFSEMLKMNDGQIRFFGLCSLCAGVLLWWWVG</sequence>
<protein>
    <submittedName>
        <fullName evidence="2">DUF2065 domain-containing protein</fullName>
    </submittedName>
</protein>